<dbReference type="CDD" id="cd22823">
    <property type="entry name" value="Gal_Rha_Lectin"/>
    <property type="match status" value="1"/>
</dbReference>
<name>A0A9X6RMA1_HYPEX</name>
<accession>A0A9X6RMA1</accession>
<dbReference type="Gene3D" id="2.60.120.740">
    <property type="match status" value="1"/>
</dbReference>
<keyword evidence="3" id="KW-1185">Reference proteome</keyword>
<organism evidence="2 3">
    <name type="scientific">Hypsibius exemplaris</name>
    <name type="common">Freshwater tardigrade</name>
    <dbReference type="NCBI Taxonomy" id="2072580"/>
    <lineage>
        <taxon>Eukaryota</taxon>
        <taxon>Metazoa</taxon>
        <taxon>Ecdysozoa</taxon>
        <taxon>Tardigrada</taxon>
        <taxon>Eutardigrada</taxon>
        <taxon>Parachela</taxon>
        <taxon>Hypsibioidea</taxon>
        <taxon>Hypsibiidae</taxon>
        <taxon>Hypsibius</taxon>
    </lineage>
</organism>
<comment type="caution">
    <text evidence="2">The sequence shown here is derived from an EMBL/GenBank/DDBJ whole genome shotgun (WGS) entry which is preliminary data.</text>
</comment>
<keyword evidence="1" id="KW-0732">Signal</keyword>
<protein>
    <recommendedName>
        <fullName evidence="4">SUEL-type lectin domain-containing protein</fullName>
    </recommendedName>
</protein>
<feature type="chain" id="PRO_5040788058" description="SUEL-type lectin domain-containing protein" evidence="1">
    <location>
        <begin position="25"/>
        <end position="107"/>
    </location>
</feature>
<gene>
    <name evidence="2" type="ORF">BV898_17552</name>
</gene>
<dbReference type="Proteomes" id="UP000192578">
    <property type="component" value="Unassembled WGS sequence"/>
</dbReference>
<dbReference type="InterPro" id="IPR043159">
    <property type="entry name" value="Lectin_gal-bd_sf"/>
</dbReference>
<feature type="signal peptide" evidence="1">
    <location>
        <begin position="1"/>
        <end position="24"/>
    </location>
</feature>
<sequence>MERSGRYVALGLLLTVYCAGTTQGSYFTKATGANGGCPLSAFYTSLGKCKTVDKKWEVYHFCLYNSAVKTHCFLRYDNSGVLGDPCPGYPKELWVNYTCEKNRPHLH</sequence>
<evidence type="ECO:0000313" key="3">
    <source>
        <dbReference type="Proteomes" id="UP000192578"/>
    </source>
</evidence>
<evidence type="ECO:0008006" key="4">
    <source>
        <dbReference type="Google" id="ProtNLM"/>
    </source>
</evidence>
<reference evidence="3" key="1">
    <citation type="submission" date="2017-01" db="EMBL/GenBank/DDBJ databases">
        <title>Comparative genomics of anhydrobiosis in the tardigrade Hypsibius dujardini.</title>
        <authorList>
            <person name="Yoshida Y."/>
            <person name="Koutsovoulos G."/>
            <person name="Laetsch D."/>
            <person name="Stevens L."/>
            <person name="Kumar S."/>
            <person name="Horikawa D."/>
            <person name="Ishino K."/>
            <person name="Komine S."/>
            <person name="Tomita M."/>
            <person name="Blaxter M."/>
            <person name="Arakawa K."/>
        </authorList>
    </citation>
    <scope>NUCLEOTIDE SEQUENCE [LARGE SCALE GENOMIC DNA]</scope>
    <source>
        <strain evidence="3">Z151</strain>
    </source>
</reference>
<evidence type="ECO:0000313" key="2">
    <source>
        <dbReference type="EMBL" id="OWA53119.1"/>
    </source>
</evidence>
<proteinExistence type="predicted"/>
<dbReference type="AlphaFoldDB" id="A0A9X6RMA1"/>
<evidence type="ECO:0000256" key="1">
    <source>
        <dbReference type="SAM" id="SignalP"/>
    </source>
</evidence>
<dbReference type="EMBL" id="MTYJ01000304">
    <property type="protein sequence ID" value="OWA53119.1"/>
    <property type="molecule type" value="Genomic_DNA"/>
</dbReference>